<protein>
    <submittedName>
        <fullName evidence="1">Uncharacterized protein</fullName>
    </submittedName>
</protein>
<accession>A0A5N5CW06</accession>
<proteinExistence type="predicted"/>
<keyword evidence="2" id="KW-1185">Reference proteome</keyword>
<dbReference type="AlphaFoldDB" id="A0A5N5CW06"/>
<reference evidence="1 2" key="1">
    <citation type="journal article" date="2019" name="Sci. Rep.">
        <title>A multi-omics analysis of the grapevine pathogen Lasiodiplodia theobromae reveals that temperature affects the expression of virulence- and pathogenicity-related genes.</title>
        <authorList>
            <person name="Felix C."/>
            <person name="Meneses R."/>
            <person name="Goncalves M.F.M."/>
            <person name="Tilleman L."/>
            <person name="Duarte A.S."/>
            <person name="Jorrin-Novo J.V."/>
            <person name="Van de Peer Y."/>
            <person name="Deforce D."/>
            <person name="Van Nieuwerburgh F."/>
            <person name="Esteves A.C."/>
            <person name="Alves A."/>
        </authorList>
    </citation>
    <scope>NUCLEOTIDE SEQUENCE [LARGE SCALE GENOMIC DNA]</scope>
    <source>
        <strain evidence="1 2">LA-SOL3</strain>
    </source>
</reference>
<organism evidence="1 2">
    <name type="scientific">Lasiodiplodia theobromae</name>
    <dbReference type="NCBI Taxonomy" id="45133"/>
    <lineage>
        <taxon>Eukaryota</taxon>
        <taxon>Fungi</taxon>
        <taxon>Dikarya</taxon>
        <taxon>Ascomycota</taxon>
        <taxon>Pezizomycotina</taxon>
        <taxon>Dothideomycetes</taxon>
        <taxon>Dothideomycetes incertae sedis</taxon>
        <taxon>Botryosphaeriales</taxon>
        <taxon>Botryosphaeriaceae</taxon>
        <taxon>Lasiodiplodia</taxon>
    </lineage>
</organism>
<comment type="caution">
    <text evidence="1">The sequence shown here is derived from an EMBL/GenBank/DDBJ whole genome shotgun (WGS) entry which is preliminary data.</text>
</comment>
<gene>
    <name evidence="1" type="ORF">DBV05_g11797</name>
</gene>
<dbReference type="Proteomes" id="UP000325902">
    <property type="component" value="Unassembled WGS sequence"/>
</dbReference>
<evidence type="ECO:0000313" key="2">
    <source>
        <dbReference type="Proteomes" id="UP000325902"/>
    </source>
</evidence>
<dbReference type="EMBL" id="VCHE01000187">
    <property type="protein sequence ID" value="KAB2569530.1"/>
    <property type="molecule type" value="Genomic_DNA"/>
</dbReference>
<sequence length="247" mass="28684">MALLSDLRDCLVDGPKNGYRFTKKDWYSFLNRREYPWKLNEPAYKQPIEKAIWYKEGNIIDYVKFAVMRESLRGFKTEVDERLQHVPSEDENLSGLYTARYRSSCNEEDGEVREELGKLAENLITLVSGWKERRSRKGGGTEGYDDDIEQAYLEYRQIIPRNTAHPVVASWMDRPVSNGFTTWDLLKASALYTKIVDQKMSHFIFSLAGREFLFMKALSVDPNTQFVTSDIMTTLKVKRPRNAGNKP</sequence>
<evidence type="ECO:0000313" key="1">
    <source>
        <dbReference type="EMBL" id="KAB2569530.1"/>
    </source>
</evidence>
<name>A0A5N5CW06_9PEZI</name>
<dbReference type="OrthoDB" id="10055769at2759"/>